<proteinExistence type="predicted"/>
<name>A0ABT6YCZ5_9BACT</name>
<dbReference type="EMBL" id="JASHIF010000019">
    <property type="protein sequence ID" value="MDI9861449.1"/>
    <property type="molecule type" value="Genomic_DNA"/>
</dbReference>
<dbReference type="Proteomes" id="UP001236507">
    <property type="component" value="Unassembled WGS sequence"/>
</dbReference>
<keyword evidence="2" id="KW-1185">Reference proteome</keyword>
<comment type="caution">
    <text evidence="1">The sequence shown here is derived from an EMBL/GenBank/DDBJ whole genome shotgun (WGS) entry which is preliminary data.</text>
</comment>
<organism evidence="1 2">
    <name type="scientific">Flectobacillus roseus</name>
    <dbReference type="NCBI Taxonomy" id="502259"/>
    <lineage>
        <taxon>Bacteria</taxon>
        <taxon>Pseudomonadati</taxon>
        <taxon>Bacteroidota</taxon>
        <taxon>Cytophagia</taxon>
        <taxon>Cytophagales</taxon>
        <taxon>Flectobacillaceae</taxon>
        <taxon>Flectobacillus</taxon>
    </lineage>
</organism>
<dbReference type="RefSeq" id="WP_283345848.1">
    <property type="nucleotide sequence ID" value="NZ_JASHIF010000019.1"/>
</dbReference>
<evidence type="ECO:0000313" key="1">
    <source>
        <dbReference type="EMBL" id="MDI9861449.1"/>
    </source>
</evidence>
<protein>
    <submittedName>
        <fullName evidence="1">Uncharacterized protein</fullName>
    </submittedName>
</protein>
<gene>
    <name evidence="1" type="ORF">QM524_19675</name>
</gene>
<sequence length="199" mass="23125">MDPIALYEQKLHQTINSILGIDGVLAKTPYSNTQIEILHAWLVGFFINDYEKYLSKNALPFDRKNLQITTQLVSEGMSSISVEVLSQYKTLYTKYLELYHFVPASVDITQKVNTLERLGLQIELLFNRLEVGHFFILSKMRSSIKKAFYEITIIQNSWSVPLFQENIDNYYFEQNGPEYDLEEAIEQMAETTLHQLGIQ</sequence>
<accession>A0ABT6YCZ5</accession>
<reference evidence="1 2" key="1">
    <citation type="submission" date="2023-05" db="EMBL/GenBank/DDBJ databases">
        <title>Novel species of genus Flectobacillus isolated from stream in China.</title>
        <authorList>
            <person name="Lu H."/>
        </authorList>
    </citation>
    <scope>NUCLEOTIDE SEQUENCE [LARGE SCALE GENOMIC DNA]</scope>
    <source>
        <strain evidence="1 2">KCTC 42575</strain>
    </source>
</reference>
<evidence type="ECO:0000313" key="2">
    <source>
        <dbReference type="Proteomes" id="UP001236507"/>
    </source>
</evidence>